<dbReference type="GO" id="GO:0046872">
    <property type="term" value="F:metal ion binding"/>
    <property type="evidence" value="ECO:0007669"/>
    <property type="project" value="UniProtKB-KW"/>
</dbReference>
<name>A0A1M7T8K3_FERGO</name>
<keyword evidence="8" id="KW-1185">Reference proteome</keyword>
<keyword evidence="1" id="KW-1003">Cell membrane</keyword>
<feature type="domain" description="Calcineurin-like phosphoesterase" evidence="6">
    <location>
        <begin position="3"/>
        <end position="149"/>
    </location>
</feature>
<evidence type="ECO:0000313" key="7">
    <source>
        <dbReference type="EMBL" id="SHN67075.1"/>
    </source>
</evidence>
<evidence type="ECO:0000256" key="1">
    <source>
        <dbReference type="ARBA" id="ARBA00022475"/>
    </source>
</evidence>
<protein>
    <submittedName>
        <fullName evidence="7">Calcineurin-like phosphoesterase</fullName>
    </submittedName>
</protein>
<reference evidence="8" key="1">
    <citation type="submission" date="2016-12" db="EMBL/GenBank/DDBJ databases">
        <authorList>
            <person name="Varghese N."/>
            <person name="Submissions S."/>
        </authorList>
    </citation>
    <scope>NUCLEOTIDE SEQUENCE [LARGE SCALE GENOMIC DNA]</scope>
    <source>
        <strain evidence="8">DSM 13020</strain>
    </source>
</reference>
<dbReference type="AlphaFoldDB" id="A0A1M7T8K3"/>
<dbReference type="Proteomes" id="UP000184207">
    <property type="component" value="Unassembled WGS sequence"/>
</dbReference>
<gene>
    <name evidence="7" type="ORF">SAMN02745226_01717</name>
</gene>
<sequence>MRNIIFISDLHVGDGTGKDDFNQDELFESLIEDWGRFENPELVIVGDGFEILETQEVHKNGLKPFWELVNSLDERVIESIEKAHPKVFDSLSKFSGKVHYVIGNHDYYILKNKKIQEFLKNRFRNINIVPYYYDEETGILAVHGNQYDAVNRFSEVNGEVIPPLGDFIARYMMINFDSTLKEFLPEEILSDYDNIRPTLDVFHWLEKISDVYETSVNLLNLWIDNFIKMMREDEAKYWMKKNYPLMSKLSILFLNKLGGIKLGEILVRTVMKLRKVRKTDYLKRASIRIFENPKSFSKSLQGYLENGHRELINLKNLNGIVMGHNHHPGFEILKVRNELKFYLNCGSWKPVVERKPKGIFQRYLEIFYAIAKIDSHGELEIVTGSVNKLKKREVIR</sequence>
<evidence type="ECO:0000256" key="4">
    <source>
        <dbReference type="ARBA" id="ARBA00023136"/>
    </source>
</evidence>
<dbReference type="InterPro" id="IPR029052">
    <property type="entry name" value="Metallo-depent_PP-like"/>
</dbReference>
<dbReference type="InterPro" id="IPR004843">
    <property type="entry name" value="Calcineurin-like_PHP"/>
</dbReference>
<keyword evidence="4" id="KW-0472">Membrane</keyword>
<evidence type="ECO:0000313" key="8">
    <source>
        <dbReference type="Proteomes" id="UP000184207"/>
    </source>
</evidence>
<evidence type="ECO:0000256" key="2">
    <source>
        <dbReference type="ARBA" id="ARBA00022519"/>
    </source>
</evidence>
<dbReference type="OrthoDB" id="43567at2"/>
<dbReference type="InterPro" id="IPR043461">
    <property type="entry name" value="LpxH-like"/>
</dbReference>
<organism evidence="7 8">
    <name type="scientific">Fervidobacterium gondwanense DSM 13020</name>
    <dbReference type="NCBI Taxonomy" id="1121883"/>
    <lineage>
        <taxon>Bacteria</taxon>
        <taxon>Thermotogati</taxon>
        <taxon>Thermotogota</taxon>
        <taxon>Thermotogae</taxon>
        <taxon>Thermotogales</taxon>
        <taxon>Fervidobacteriaceae</taxon>
        <taxon>Fervidobacterium</taxon>
    </lineage>
</organism>
<dbReference type="SUPFAM" id="SSF56300">
    <property type="entry name" value="Metallo-dependent phosphatases"/>
    <property type="match status" value="1"/>
</dbReference>
<accession>A0A1M7T8K3</accession>
<dbReference type="GO" id="GO:0009245">
    <property type="term" value="P:lipid A biosynthetic process"/>
    <property type="evidence" value="ECO:0007669"/>
    <property type="project" value="TreeGrafter"/>
</dbReference>
<dbReference type="Gene3D" id="3.60.21.10">
    <property type="match status" value="1"/>
</dbReference>
<dbReference type="PANTHER" id="PTHR34990">
    <property type="entry name" value="UDP-2,3-DIACYLGLUCOSAMINE HYDROLASE-RELATED"/>
    <property type="match status" value="1"/>
</dbReference>
<evidence type="ECO:0000259" key="6">
    <source>
        <dbReference type="Pfam" id="PF00149"/>
    </source>
</evidence>
<dbReference type="STRING" id="1121883.SAMN02745226_01717"/>
<dbReference type="GO" id="GO:0008758">
    <property type="term" value="F:UDP-2,3-diacylglucosamine hydrolase activity"/>
    <property type="evidence" value="ECO:0007669"/>
    <property type="project" value="TreeGrafter"/>
</dbReference>
<dbReference type="RefSeq" id="WP_084634424.1">
    <property type="nucleotide sequence ID" value="NZ_FRDJ01000011.1"/>
</dbReference>
<keyword evidence="5" id="KW-0464">Manganese</keyword>
<dbReference type="PANTHER" id="PTHR34990:SF2">
    <property type="entry name" value="BLL8164 PROTEIN"/>
    <property type="match status" value="1"/>
</dbReference>
<evidence type="ECO:0000256" key="3">
    <source>
        <dbReference type="ARBA" id="ARBA00022723"/>
    </source>
</evidence>
<proteinExistence type="predicted"/>
<evidence type="ECO:0000256" key="5">
    <source>
        <dbReference type="ARBA" id="ARBA00023211"/>
    </source>
</evidence>
<dbReference type="EMBL" id="FRDJ01000011">
    <property type="protein sequence ID" value="SHN67075.1"/>
    <property type="molecule type" value="Genomic_DNA"/>
</dbReference>
<keyword evidence="3" id="KW-0479">Metal-binding</keyword>
<keyword evidence="2" id="KW-0997">Cell inner membrane</keyword>
<dbReference type="GO" id="GO:0016020">
    <property type="term" value="C:membrane"/>
    <property type="evidence" value="ECO:0007669"/>
    <property type="project" value="GOC"/>
</dbReference>
<dbReference type="Pfam" id="PF00149">
    <property type="entry name" value="Metallophos"/>
    <property type="match status" value="1"/>
</dbReference>